<keyword evidence="4" id="KW-0812">Transmembrane</keyword>
<accession>A0A1H3MWA9</accession>
<feature type="transmembrane region" description="Helical" evidence="4">
    <location>
        <begin position="24"/>
        <end position="46"/>
    </location>
</feature>
<gene>
    <name evidence="6" type="ORF">SAMN05421504_10734</name>
</gene>
<protein>
    <recommendedName>
        <fullName evidence="2">Peptidyl-prolyl cis-trans isomerase</fullName>
        <shortName evidence="2">PPIase</shortName>
        <ecNumber evidence="2">5.2.1.8</ecNumber>
    </recommendedName>
</protein>
<dbReference type="PRINTS" id="PR00153">
    <property type="entry name" value="CSAPPISMRASE"/>
</dbReference>
<evidence type="ECO:0000313" key="7">
    <source>
        <dbReference type="Proteomes" id="UP000199515"/>
    </source>
</evidence>
<dbReference type="PANTHER" id="PTHR45625">
    <property type="entry name" value="PEPTIDYL-PROLYL CIS-TRANS ISOMERASE-RELATED"/>
    <property type="match status" value="1"/>
</dbReference>
<keyword evidence="2 6" id="KW-0413">Isomerase</keyword>
<evidence type="ECO:0000313" key="6">
    <source>
        <dbReference type="EMBL" id="SDY81007.1"/>
    </source>
</evidence>
<dbReference type="AlphaFoldDB" id="A0A1H3MWA9"/>
<comment type="similarity">
    <text evidence="2">Belongs to the cyclophilin-type PPIase family.</text>
</comment>
<evidence type="ECO:0000256" key="4">
    <source>
        <dbReference type="SAM" id="Phobius"/>
    </source>
</evidence>
<keyword evidence="2" id="KW-0697">Rotamase</keyword>
<dbReference type="STRING" id="589385.SAMN05421504_10734"/>
<keyword evidence="4" id="KW-0472">Membrane</keyword>
<dbReference type="Proteomes" id="UP000199515">
    <property type="component" value="Unassembled WGS sequence"/>
</dbReference>
<comment type="function">
    <text evidence="1 2">PPIases accelerate the folding of proteins. It catalyzes the cis-trans isomerization of proline imidic peptide bonds in oligopeptides.</text>
</comment>
<dbReference type="InterPro" id="IPR002130">
    <property type="entry name" value="Cyclophilin-type_PPIase_dom"/>
</dbReference>
<sequence length="287" mass="29224">MTYPPQPPPFPGQGGPPPRPKTPWLWITLGVVAVLVAGGTGIVLALHYLNGDSSGAVAGDRVTTSSSTSAPPTSAPVQIDGSRTPLPKRPTPLPDPTGCEYKATSDRPTSKPATKPADGNVPASGKATVTLRTGAGTIGLDLDRALAPCTVASFVSLAKQGFYTGTSCHRLSVEGLQMLQCGDPTGQGTGGPGYAFDDEVFPQLQYGRGILAMANAGPGTNGSQFFMVFGDAPLPPSYTVFGSISDEGLSVLDKVAKAGIDQSKPSPAQDGSGPPVMAVQFSEVTVG</sequence>
<dbReference type="PROSITE" id="PS50072">
    <property type="entry name" value="CSA_PPIASE_2"/>
    <property type="match status" value="1"/>
</dbReference>
<dbReference type="PANTHER" id="PTHR45625:SF3">
    <property type="entry name" value="PEPTIDYL-PROLYL CIS-TRANS ISOMERASE B-RELATED"/>
    <property type="match status" value="1"/>
</dbReference>
<dbReference type="Pfam" id="PF00160">
    <property type="entry name" value="Pro_isomerase"/>
    <property type="match status" value="1"/>
</dbReference>
<evidence type="ECO:0000256" key="1">
    <source>
        <dbReference type="ARBA" id="ARBA00002388"/>
    </source>
</evidence>
<name>A0A1H3MWA9_9PSEU</name>
<feature type="domain" description="PPIase cyclophilin-type" evidence="5">
    <location>
        <begin position="135"/>
        <end position="286"/>
    </location>
</feature>
<reference evidence="6 7" key="1">
    <citation type="submission" date="2016-10" db="EMBL/GenBank/DDBJ databases">
        <authorList>
            <person name="de Groot N.N."/>
        </authorList>
    </citation>
    <scope>NUCLEOTIDE SEQUENCE [LARGE SCALE GENOMIC DNA]</scope>
    <source>
        <strain evidence="6 7">CPCC 202699</strain>
    </source>
</reference>
<dbReference type="EC" id="5.2.1.8" evidence="2"/>
<evidence type="ECO:0000256" key="2">
    <source>
        <dbReference type="RuleBase" id="RU363019"/>
    </source>
</evidence>
<feature type="region of interest" description="Disordered" evidence="3">
    <location>
        <begin position="58"/>
        <end position="126"/>
    </location>
</feature>
<dbReference type="SUPFAM" id="SSF50891">
    <property type="entry name" value="Cyclophilin-like"/>
    <property type="match status" value="1"/>
</dbReference>
<dbReference type="Gene3D" id="2.40.100.10">
    <property type="entry name" value="Cyclophilin-like"/>
    <property type="match status" value="1"/>
</dbReference>
<evidence type="ECO:0000256" key="3">
    <source>
        <dbReference type="SAM" id="MobiDB-lite"/>
    </source>
</evidence>
<dbReference type="RefSeq" id="WP_091294354.1">
    <property type="nucleotide sequence ID" value="NZ_FNON01000007.1"/>
</dbReference>
<dbReference type="OrthoDB" id="5507614at2"/>
<feature type="compositionally biased region" description="Low complexity" evidence="3">
    <location>
        <begin position="63"/>
        <end position="76"/>
    </location>
</feature>
<proteinExistence type="inferred from homology"/>
<comment type="catalytic activity">
    <reaction evidence="2">
        <text>[protein]-peptidylproline (omega=180) = [protein]-peptidylproline (omega=0)</text>
        <dbReference type="Rhea" id="RHEA:16237"/>
        <dbReference type="Rhea" id="RHEA-COMP:10747"/>
        <dbReference type="Rhea" id="RHEA-COMP:10748"/>
        <dbReference type="ChEBI" id="CHEBI:83833"/>
        <dbReference type="ChEBI" id="CHEBI:83834"/>
        <dbReference type="EC" id="5.2.1.8"/>
    </reaction>
</comment>
<dbReference type="CDD" id="cd00317">
    <property type="entry name" value="cyclophilin"/>
    <property type="match status" value="1"/>
</dbReference>
<organism evidence="6 7">
    <name type="scientific">Amycolatopsis xylanica</name>
    <dbReference type="NCBI Taxonomy" id="589385"/>
    <lineage>
        <taxon>Bacteria</taxon>
        <taxon>Bacillati</taxon>
        <taxon>Actinomycetota</taxon>
        <taxon>Actinomycetes</taxon>
        <taxon>Pseudonocardiales</taxon>
        <taxon>Pseudonocardiaceae</taxon>
        <taxon>Amycolatopsis</taxon>
    </lineage>
</organism>
<keyword evidence="4" id="KW-1133">Transmembrane helix</keyword>
<dbReference type="InterPro" id="IPR029000">
    <property type="entry name" value="Cyclophilin-like_dom_sf"/>
</dbReference>
<evidence type="ECO:0000259" key="5">
    <source>
        <dbReference type="PROSITE" id="PS50072"/>
    </source>
</evidence>
<dbReference type="EMBL" id="FNON01000007">
    <property type="protein sequence ID" value="SDY81007.1"/>
    <property type="molecule type" value="Genomic_DNA"/>
</dbReference>
<keyword evidence="7" id="KW-1185">Reference proteome</keyword>
<dbReference type="GO" id="GO:0003755">
    <property type="term" value="F:peptidyl-prolyl cis-trans isomerase activity"/>
    <property type="evidence" value="ECO:0007669"/>
    <property type="project" value="UniProtKB-UniRule"/>
</dbReference>
<dbReference type="InterPro" id="IPR044666">
    <property type="entry name" value="Cyclophilin_A-like"/>
</dbReference>